<name>A0A3D8R591_9EURO</name>
<evidence type="ECO:0000313" key="2">
    <source>
        <dbReference type="EMBL" id="RDW68974.1"/>
    </source>
</evidence>
<dbReference type="PANTHER" id="PTHR21310:SF39">
    <property type="entry name" value="AMINOGLYCOSIDE PHOSPHOTRANSFERASE DOMAIN-CONTAINING PROTEIN"/>
    <property type="match status" value="1"/>
</dbReference>
<dbReference type="EMBL" id="PVWQ01000011">
    <property type="protein sequence ID" value="RDW68974.1"/>
    <property type="molecule type" value="Genomic_DNA"/>
</dbReference>
<dbReference type="RefSeq" id="XP_026600763.1">
    <property type="nucleotide sequence ID" value="XM_026750750.1"/>
</dbReference>
<dbReference type="Gene3D" id="3.90.1200.10">
    <property type="match status" value="1"/>
</dbReference>
<evidence type="ECO:0000259" key="1">
    <source>
        <dbReference type="Pfam" id="PF01636"/>
    </source>
</evidence>
<dbReference type="Proteomes" id="UP000256690">
    <property type="component" value="Unassembled WGS sequence"/>
</dbReference>
<dbReference type="OrthoDB" id="3250044at2759"/>
<protein>
    <recommendedName>
        <fullName evidence="1">Aminoglycoside phosphotransferase domain-containing protein</fullName>
    </recommendedName>
</protein>
<keyword evidence="3" id="KW-1185">Reference proteome</keyword>
<accession>A0A3D8R591</accession>
<comment type="caution">
    <text evidence="2">The sequence shown here is derived from an EMBL/GenBank/DDBJ whole genome shotgun (WGS) entry which is preliminary data.</text>
</comment>
<dbReference type="Pfam" id="PF01636">
    <property type="entry name" value="APH"/>
    <property type="match status" value="1"/>
</dbReference>
<sequence length="288" mass="31975">MERVMSPYTDPASRAADGTFPLDQTDVHTLSNESLAGLLYSSPALYDLGQTTVVRLSKTLAMKGGGNVLPSEAAVMHVAAEAGIRTPRVHRSWQVDDDTKYFGTMGYIVMDYIDGQPLDSCWEGLSNERKLKVANQVVKMISKLQSVKLPRPGPIGGGPCRGQFFTHYTAGPFGDTSEMQEWFNHKLEIAKAWNKAPNDIPDFKFEEFVLTHQDVSPRNLILDADGQVWLVDWADAGAYPRAFETAAISSQSSFPDFNNMVVSRLPRYQQEEEQLHSIEYVLSVAPLA</sequence>
<reference evidence="2 3" key="1">
    <citation type="journal article" date="2018" name="IMA Fungus">
        <title>IMA Genome-F 9: Draft genome sequence of Annulohypoxylon stygium, Aspergillus mulundensis, Berkeleyomyces basicola (syn. Thielaviopsis basicola), Ceratocystis smalleyi, two Cercospora beticola strains, Coleophoma cylindrospora, Fusarium fracticaudum, Phialophora cf. hyalina, and Morchella septimelata.</title>
        <authorList>
            <person name="Wingfield B.D."/>
            <person name="Bills G.F."/>
            <person name="Dong Y."/>
            <person name="Huang W."/>
            <person name="Nel W.J."/>
            <person name="Swalarsk-Parry B.S."/>
            <person name="Vaghefi N."/>
            <person name="Wilken P.M."/>
            <person name="An Z."/>
            <person name="de Beer Z.W."/>
            <person name="De Vos L."/>
            <person name="Chen L."/>
            <person name="Duong T.A."/>
            <person name="Gao Y."/>
            <person name="Hammerbacher A."/>
            <person name="Kikkert J.R."/>
            <person name="Li Y."/>
            <person name="Li H."/>
            <person name="Li K."/>
            <person name="Li Q."/>
            <person name="Liu X."/>
            <person name="Ma X."/>
            <person name="Naidoo K."/>
            <person name="Pethybridge S.J."/>
            <person name="Sun J."/>
            <person name="Steenkamp E.T."/>
            <person name="van der Nest M.A."/>
            <person name="van Wyk S."/>
            <person name="Wingfield M.J."/>
            <person name="Xiong C."/>
            <person name="Yue Q."/>
            <person name="Zhang X."/>
        </authorList>
    </citation>
    <scope>NUCLEOTIDE SEQUENCE [LARGE SCALE GENOMIC DNA]</scope>
    <source>
        <strain evidence="2 3">DSM 5745</strain>
    </source>
</reference>
<dbReference type="InterPro" id="IPR011009">
    <property type="entry name" value="Kinase-like_dom_sf"/>
</dbReference>
<dbReference type="InterPro" id="IPR051678">
    <property type="entry name" value="AGP_Transferase"/>
</dbReference>
<organism evidence="2 3">
    <name type="scientific">Aspergillus mulundensis</name>
    <dbReference type="NCBI Taxonomy" id="1810919"/>
    <lineage>
        <taxon>Eukaryota</taxon>
        <taxon>Fungi</taxon>
        <taxon>Dikarya</taxon>
        <taxon>Ascomycota</taxon>
        <taxon>Pezizomycotina</taxon>
        <taxon>Eurotiomycetes</taxon>
        <taxon>Eurotiomycetidae</taxon>
        <taxon>Eurotiales</taxon>
        <taxon>Aspergillaceae</taxon>
        <taxon>Aspergillus</taxon>
        <taxon>Aspergillus subgen. Nidulantes</taxon>
    </lineage>
</organism>
<proteinExistence type="predicted"/>
<evidence type="ECO:0000313" key="3">
    <source>
        <dbReference type="Proteomes" id="UP000256690"/>
    </source>
</evidence>
<dbReference type="SUPFAM" id="SSF56112">
    <property type="entry name" value="Protein kinase-like (PK-like)"/>
    <property type="match status" value="1"/>
</dbReference>
<gene>
    <name evidence="2" type="ORF">DSM5745_08734</name>
</gene>
<dbReference type="GeneID" id="38119104"/>
<dbReference type="PANTHER" id="PTHR21310">
    <property type="entry name" value="AMINOGLYCOSIDE PHOSPHOTRANSFERASE-RELATED-RELATED"/>
    <property type="match status" value="1"/>
</dbReference>
<feature type="domain" description="Aminoglycoside phosphotransferase" evidence="1">
    <location>
        <begin position="69"/>
        <end position="249"/>
    </location>
</feature>
<dbReference type="AlphaFoldDB" id="A0A3D8R591"/>
<dbReference type="InterPro" id="IPR002575">
    <property type="entry name" value="Aminoglycoside_PTrfase"/>
</dbReference>
<dbReference type="STRING" id="1810919.A0A3D8R591"/>